<dbReference type="RefSeq" id="XP_007801988.1">
    <property type="nucleotide sequence ID" value="XM_007803797.1"/>
</dbReference>
<organism evidence="1 2">
    <name type="scientific">Endocarpon pusillum (strain Z07020 / HMAS-L-300199)</name>
    <name type="common">Lichen-forming fungus</name>
    <dbReference type="NCBI Taxonomy" id="1263415"/>
    <lineage>
        <taxon>Eukaryota</taxon>
        <taxon>Fungi</taxon>
        <taxon>Dikarya</taxon>
        <taxon>Ascomycota</taxon>
        <taxon>Pezizomycotina</taxon>
        <taxon>Eurotiomycetes</taxon>
        <taxon>Chaetothyriomycetidae</taxon>
        <taxon>Verrucariales</taxon>
        <taxon>Verrucariaceae</taxon>
        <taxon>Endocarpon</taxon>
    </lineage>
</organism>
<reference evidence="2" key="1">
    <citation type="journal article" date="2014" name="BMC Genomics">
        <title>Genome characteristics reveal the impact of lichenization on lichen-forming fungus Endocarpon pusillum Hedwig (Verrucariales, Ascomycota).</title>
        <authorList>
            <person name="Wang Y.-Y."/>
            <person name="Liu B."/>
            <person name="Zhang X.-Y."/>
            <person name="Zhou Q.-M."/>
            <person name="Zhang T."/>
            <person name="Li H."/>
            <person name="Yu Y.-F."/>
            <person name="Zhang X.-L."/>
            <person name="Hao X.-Y."/>
            <person name="Wang M."/>
            <person name="Wang L."/>
            <person name="Wei J.-C."/>
        </authorList>
    </citation>
    <scope>NUCLEOTIDE SEQUENCE [LARGE SCALE GENOMIC DNA]</scope>
    <source>
        <strain evidence="2">Z07020 / HMAS-L-300199</strain>
    </source>
</reference>
<proteinExistence type="predicted"/>
<evidence type="ECO:0000313" key="2">
    <source>
        <dbReference type="Proteomes" id="UP000019373"/>
    </source>
</evidence>
<dbReference type="EMBL" id="KE721108">
    <property type="protein sequence ID" value="ERF72397.1"/>
    <property type="molecule type" value="Genomic_DNA"/>
</dbReference>
<name>U1G4Z3_ENDPU</name>
<dbReference type="AlphaFoldDB" id="U1G4Z3"/>
<accession>U1G4Z3</accession>
<keyword evidence="2" id="KW-1185">Reference proteome</keyword>
<protein>
    <submittedName>
        <fullName evidence="1">Uncharacterized protein</fullName>
    </submittedName>
</protein>
<evidence type="ECO:0000313" key="1">
    <source>
        <dbReference type="EMBL" id="ERF72397.1"/>
    </source>
</evidence>
<dbReference type="GeneID" id="19242441"/>
<dbReference type="HOGENOM" id="CLU_1992618_0_0_1"/>
<dbReference type="Proteomes" id="UP000019373">
    <property type="component" value="Unassembled WGS sequence"/>
</dbReference>
<sequence length="125" mass="14543">MFGLPVSTNNNVFVWPFRHFVTYESQIRQRLDTENAPIGEMKHFRKRNRASVAFEAHGQAVNTIYGADDEDGAEGNQDDKKYEAAIRLSGQLKCRVQFMDEDMKEIFFIKKKIADSRLRSRECVH</sequence>
<gene>
    <name evidence="1" type="ORF">EPUS_07559</name>
</gene>